<dbReference type="EMBL" id="SNZR01000011">
    <property type="protein sequence ID" value="TDR94813.1"/>
    <property type="molecule type" value="Genomic_DNA"/>
</dbReference>
<name>A0A4R7C944_9HYPH</name>
<dbReference type="GO" id="GO:0016020">
    <property type="term" value="C:membrane"/>
    <property type="evidence" value="ECO:0007669"/>
    <property type="project" value="UniProtKB-SubCell"/>
</dbReference>
<keyword evidence="8" id="KW-1185">Reference proteome</keyword>
<keyword evidence="2 5" id="KW-0812">Transmembrane</keyword>
<keyword evidence="7" id="KW-0436">Ligase</keyword>
<evidence type="ECO:0000256" key="5">
    <source>
        <dbReference type="SAM" id="Phobius"/>
    </source>
</evidence>
<dbReference type="InterPro" id="IPR007016">
    <property type="entry name" value="O-antigen_ligase-rel_domated"/>
</dbReference>
<dbReference type="AlphaFoldDB" id="A0A4R7C944"/>
<keyword evidence="3 5" id="KW-1133">Transmembrane helix</keyword>
<feature type="transmembrane region" description="Helical" evidence="5">
    <location>
        <begin position="230"/>
        <end position="246"/>
    </location>
</feature>
<dbReference type="Proteomes" id="UP000295122">
    <property type="component" value="Unassembled WGS sequence"/>
</dbReference>
<feature type="transmembrane region" description="Helical" evidence="5">
    <location>
        <begin position="143"/>
        <end position="163"/>
    </location>
</feature>
<feature type="transmembrane region" description="Helical" evidence="5">
    <location>
        <begin position="208"/>
        <end position="224"/>
    </location>
</feature>
<dbReference type="PANTHER" id="PTHR37422">
    <property type="entry name" value="TEICHURONIC ACID BIOSYNTHESIS PROTEIN TUAE"/>
    <property type="match status" value="1"/>
</dbReference>
<sequence length="443" mass="48217">MTVAAILPGSAAPMARAIAPAAAVRVGSGAPVRLVLERIGYVLFGLFILFTCFTFIRPSPYDFTAIPTLGLWVLLGIRLHRGAVVFLALLLLHHLGLLLALMPHLHEPLPREWTFQSFYLMVTCVFFIMFFSDNTEKRVTLATNAYIASCLVAAVCGIISYAAPGSLLFTMDGRAAGVFEDPNVLGSFLTFGVLALLRRLLTRDTRHPALTGLALTVVLTAVFLSFSRGAWGATVGGALLTIAFTYRSSAGPTRRRIAALAVCGIIGAALGLTALMSESGIAEQFADRFTLTKDYDEGVTGRFGNQLRSLSMLLESPNGFGPLRFRVIFDLDPHNSYIGAFANGGWIGGFSFLGMVLTTAFVGVRLCLVASPYRRFAQSVVPTVLMYFMQAMQIDIDHWRHVYILLGLVWGLECARLRWLAGAPDASRRVHSVRPAERSFARA</sequence>
<dbReference type="PANTHER" id="PTHR37422:SF21">
    <property type="entry name" value="EXOQ-LIKE PROTEIN"/>
    <property type="match status" value="1"/>
</dbReference>
<dbReference type="GO" id="GO:0016874">
    <property type="term" value="F:ligase activity"/>
    <property type="evidence" value="ECO:0007669"/>
    <property type="project" value="UniProtKB-KW"/>
</dbReference>
<protein>
    <submittedName>
        <fullName evidence="7">O-antigen ligase-like membrane protein</fullName>
    </submittedName>
</protein>
<feature type="transmembrane region" description="Helical" evidence="5">
    <location>
        <begin position="346"/>
        <end position="368"/>
    </location>
</feature>
<evidence type="ECO:0000313" key="7">
    <source>
        <dbReference type="EMBL" id="TDR94813.1"/>
    </source>
</evidence>
<feature type="transmembrane region" description="Helical" evidence="5">
    <location>
        <begin position="258"/>
        <end position="276"/>
    </location>
</feature>
<feature type="transmembrane region" description="Helical" evidence="5">
    <location>
        <begin position="39"/>
        <end position="57"/>
    </location>
</feature>
<accession>A0A4R7C944</accession>
<gene>
    <name evidence="7" type="ORF">EV668_2102</name>
</gene>
<dbReference type="InterPro" id="IPR051533">
    <property type="entry name" value="WaaL-like"/>
</dbReference>
<dbReference type="Pfam" id="PF04932">
    <property type="entry name" value="Wzy_C"/>
    <property type="match status" value="1"/>
</dbReference>
<comment type="caution">
    <text evidence="7">The sequence shown here is derived from an EMBL/GenBank/DDBJ whole genome shotgun (WGS) entry which is preliminary data.</text>
</comment>
<reference evidence="7 8" key="1">
    <citation type="submission" date="2019-03" db="EMBL/GenBank/DDBJ databases">
        <title>Genomic Encyclopedia of Type Strains, Phase IV (KMG-IV): sequencing the most valuable type-strain genomes for metagenomic binning, comparative biology and taxonomic classification.</title>
        <authorList>
            <person name="Goeker M."/>
        </authorList>
    </citation>
    <scope>NUCLEOTIDE SEQUENCE [LARGE SCALE GENOMIC DNA]</scope>
    <source>
        <strain evidence="7 8">DSM 25903</strain>
    </source>
</reference>
<evidence type="ECO:0000256" key="4">
    <source>
        <dbReference type="ARBA" id="ARBA00023136"/>
    </source>
</evidence>
<evidence type="ECO:0000256" key="1">
    <source>
        <dbReference type="ARBA" id="ARBA00004141"/>
    </source>
</evidence>
<feature type="domain" description="O-antigen ligase-related" evidence="6">
    <location>
        <begin position="214"/>
        <end position="353"/>
    </location>
</feature>
<evidence type="ECO:0000256" key="2">
    <source>
        <dbReference type="ARBA" id="ARBA00022692"/>
    </source>
</evidence>
<organism evidence="7 8">
    <name type="scientific">Enterovirga rhinocerotis</name>
    <dbReference type="NCBI Taxonomy" id="1339210"/>
    <lineage>
        <taxon>Bacteria</taxon>
        <taxon>Pseudomonadati</taxon>
        <taxon>Pseudomonadota</taxon>
        <taxon>Alphaproteobacteria</taxon>
        <taxon>Hyphomicrobiales</taxon>
        <taxon>Methylobacteriaceae</taxon>
        <taxon>Enterovirga</taxon>
    </lineage>
</organism>
<evidence type="ECO:0000313" key="8">
    <source>
        <dbReference type="Proteomes" id="UP000295122"/>
    </source>
</evidence>
<feature type="transmembrane region" description="Helical" evidence="5">
    <location>
        <begin position="113"/>
        <end position="131"/>
    </location>
</feature>
<keyword evidence="4 5" id="KW-0472">Membrane</keyword>
<evidence type="ECO:0000256" key="3">
    <source>
        <dbReference type="ARBA" id="ARBA00022989"/>
    </source>
</evidence>
<feature type="transmembrane region" description="Helical" evidence="5">
    <location>
        <begin position="183"/>
        <end position="201"/>
    </location>
</feature>
<comment type="subcellular location">
    <subcellularLocation>
        <location evidence="1">Membrane</location>
        <topology evidence="1">Multi-pass membrane protein</topology>
    </subcellularLocation>
</comment>
<proteinExistence type="predicted"/>
<evidence type="ECO:0000259" key="6">
    <source>
        <dbReference type="Pfam" id="PF04932"/>
    </source>
</evidence>